<evidence type="ECO:0000259" key="1">
    <source>
        <dbReference type="Pfam" id="PF00814"/>
    </source>
</evidence>
<dbReference type="SUPFAM" id="SSF53067">
    <property type="entry name" value="Actin-like ATPase domain"/>
    <property type="match status" value="1"/>
</dbReference>
<dbReference type="GO" id="GO:0016740">
    <property type="term" value="F:transferase activity"/>
    <property type="evidence" value="ECO:0007669"/>
    <property type="project" value="UniProtKB-KW"/>
</dbReference>
<feature type="domain" description="Gcp-like" evidence="1">
    <location>
        <begin position="62"/>
        <end position="150"/>
    </location>
</feature>
<evidence type="ECO:0000313" key="2">
    <source>
        <dbReference type="EMBL" id="TXL67195.1"/>
    </source>
</evidence>
<name>A0A5C8P0S7_9BURK</name>
<keyword evidence="3" id="KW-1185">Reference proteome</keyword>
<dbReference type="AlphaFoldDB" id="A0A5C8P0S7"/>
<dbReference type="Pfam" id="PF00814">
    <property type="entry name" value="TsaD"/>
    <property type="match status" value="1"/>
</dbReference>
<dbReference type="InterPro" id="IPR022496">
    <property type="entry name" value="T6A_TsaB"/>
</dbReference>
<evidence type="ECO:0000313" key="3">
    <source>
        <dbReference type="Proteomes" id="UP000321548"/>
    </source>
</evidence>
<organism evidence="2 3">
    <name type="scientific">Zeimonas arvi</name>
    <dbReference type="NCBI Taxonomy" id="2498847"/>
    <lineage>
        <taxon>Bacteria</taxon>
        <taxon>Pseudomonadati</taxon>
        <taxon>Pseudomonadota</taxon>
        <taxon>Betaproteobacteria</taxon>
        <taxon>Burkholderiales</taxon>
        <taxon>Burkholderiaceae</taxon>
        <taxon>Zeimonas</taxon>
    </lineage>
</organism>
<dbReference type="OrthoDB" id="9809995at2"/>
<dbReference type="Proteomes" id="UP000321548">
    <property type="component" value="Unassembled WGS sequence"/>
</dbReference>
<keyword evidence="2" id="KW-0808">Transferase</keyword>
<reference evidence="2 3" key="1">
    <citation type="submission" date="2019-06" db="EMBL/GenBank/DDBJ databases">
        <title>Quisquiliibacterium sp. nov., isolated from a maize field.</title>
        <authorList>
            <person name="Lin S.-Y."/>
            <person name="Tsai C.-F."/>
            <person name="Young C.-C."/>
        </authorList>
    </citation>
    <scope>NUCLEOTIDE SEQUENCE [LARGE SCALE GENOMIC DNA]</scope>
    <source>
        <strain evidence="2 3">CC-CFT501</strain>
    </source>
</reference>
<sequence>MQRDPLSPSAASAPPPHAGEEACLLALASSGAWTSVALLRADAAGVECDSLAEPAGSDQSARLLAMIGEVLGGRDAGSLNAIAFDAGPGAFTGLRIGCSVAQGLGFARGLPLIEVGSLESAAWRSLRLAGRPPALALVANDARMGEIYAALCLVRAPDAGADAPLIEVVAGPMVCRPDAPPAPMTRAALAATRPDLAGLAWFAAGDAWHGIGLGAGWHEALAGRDPTGAVAGDAHALAELALGLWRAGQWVPAEAASPRYVRDKVALDVDEQRRLRAQRSVAP</sequence>
<dbReference type="GO" id="GO:0002949">
    <property type="term" value="P:tRNA threonylcarbamoyladenosine modification"/>
    <property type="evidence" value="ECO:0007669"/>
    <property type="project" value="InterPro"/>
</dbReference>
<comment type="caution">
    <text evidence="2">The sequence shown here is derived from an EMBL/GenBank/DDBJ whole genome shotgun (WGS) entry which is preliminary data.</text>
</comment>
<dbReference type="Gene3D" id="3.30.420.40">
    <property type="match status" value="2"/>
</dbReference>
<protein>
    <submittedName>
        <fullName evidence="2">tRNA (Adenosine(37)-N6)-threonylcarbamoyltransferase complex dimerization subunit type 1 TsaB</fullName>
    </submittedName>
</protein>
<dbReference type="NCBIfam" id="TIGR03725">
    <property type="entry name" value="T6A_YeaZ"/>
    <property type="match status" value="1"/>
</dbReference>
<dbReference type="RefSeq" id="WP_147703444.1">
    <property type="nucleotide sequence ID" value="NZ_VDUY01000002.1"/>
</dbReference>
<dbReference type="EMBL" id="VDUY01000002">
    <property type="protein sequence ID" value="TXL67195.1"/>
    <property type="molecule type" value="Genomic_DNA"/>
</dbReference>
<gene>
    <name evidence="2" type="primary">tsaB</name>
    <name evidence="2" type="ORF">FHP08_06185</name>
</gene>
<proteinExistence type="predicted"/>
<dbReference type="InterPro" id="IPR000905">
    <property type="entry name" value="Gcp-like_dom"/>
</dbReference>
<dbReference type="InterPro" id="IPR043129">
    <property type="entry name" value="ATPase_NBD"/>
</dbReference>
<accession>A0A5C8P0S7</accession>